<name>A0AAU8PEF6_DESK7</name>
<dbReference type="PANTHER" id="PTHR42947:SF1">
    <property type="entry name" value="COB--COM HETERODISULFIDE REDUCTASE SUBUNIT B 1"/>
    <property type="match status" value="1"/>
</dbReference>
<proteinExistence type="predicted"/>
<keyword evidence="1 3" id="KW-0560">Oxidoreductase</keyword>
<dbReference type="KEGG" id="dku:Desku_0192"/>
<dbReference type="Gene3D" id="1.20.1050.140">
    <property type="match status" value="1"/>
</dbReference>
<evidence type="ECO:0000256" key="1">
    <source>
        <dbReference type="ARBA" id="ARBA00023002"/>
    </source>
</evidence>
<keyword evidence="4" id="KW-1185">Reference proteome</keyword>
<dbReference type="Proteomes" id="UP000009229">
    <property type="component" value="Chromosome"/>
</dbReference>
<accession>A0AAU8PEF6</accession>
<feature type="domain" description="Cysteine-rich" evidence="2">
    <location>
        <begin position="144"/>
        <end position="233"/>
    </location>
</feature>
<dbReference type="InterPro" id="IPR004017">
    <property type="entry name" value="Cys_rich_dom"/>
</dbReference>
<dbReference type="EMBL" id="CP002770">
    <property type="protein sequence ID" value="AEG13834.1"/>
    <property type="molecule type" value="Genomic_DNA"/>
</dbReference>
<dbReference type="EC" id="1.8.98.1" evidence="3"/>
<dbReference type="Pfam" id="PF02754">
    <property type="entry name" value="CCG"/>
    <property type="match status" value="2"/>
</dbReference>
<dbReference type="InterPro" id="IPR051278">
    <property type="entry name" value="HdrB/HdrD_reductase"/>
</dbReference>
<evidence type="ECO:0000313" key="3">
    <source>
        <dbReference type="EMBL" id="AEG13834.1"/>
    </source>
</evidence>
<dbReference type="RefSeq" id="WP_013821349.1">
    <property type="nucleotide sequence ID" value="NC_015573.1"/>
</dbReference>
<evidence type="ECO:0000259" key="2">
    <source>
        <dbReference type="Pfam" id="PF02754"/>
    </source>
</evidence>
<reference evidence="4" key="1">
    <citation type="submission" date="2011-05" db="EMBL/GenBank/DDBJ databases">
        <title>Complete sequence of Desulfotomaculum kuznetsovii DSM 6115.</title>
        <authorList>
            <person name="Lucas S."/>
            <person name="Han J."/>
            <person name="Lapidus A."/>
            <person name="Cheng J.-F."/>
            <person name="Goodwin L."/>
            <person name="Pitluck S."/>
            <person name="Peters L."/>
            <person name="Mikhailova N."/>
            <person name="Lu M."/>
            <person name="Saunders E."/>
            <person name="Han C."/>
            <person name="Tapia R."/>
            <person name="Land M."/>
            <person name="Hauser L."/>
            <person name="Kyrpides N."/>
            <person name="Ivanova N."/>
            <person name="Pagani I."/>
            <person name="Nazina T."/>
            <person name="Ivanova A."/>
            <person name="Parshina S."/>
            <person name="Kuever J."/>
            <person name="Muyzer G."/>
            <person name="Plugge C."/>
            <person name="Stams A."/>
            <person name="Woyke T."/>
        </authorList>
    </citation>
    <scope>NUCLEOTIDE SEQUENCE [LARGE SCALE GENOMIC DNA]</scope>
    <source>
        <strain evidence="4">DSM 6115 / VKM B-1805 / 17</strain>
    </source>
</reference>
<evidence type="ECO:0000313" key="4">
    <source>
        <dbReference type="Proteomes" id="UP000009229"/>
    </source>
</evidence>
<organism evidence="3 4">
    <name type="scientific">Desulfofundulus kuznetsovii (strain DSM 6115 / VKM B-1805 / 17)</name>
    <name type="common">Desulfotomaculum kuznetsovii</name>
    <dbReference type="NCBI Taxonomy" id="760568"/>
    <lineage>
        <taxon>Bacteria</taxon>
        <taxon>Bacillati</taxon>
        <taxon>Bacillota</taxon>
        <taxon>Clostridia</taxon>
        <taxon>Eubacteriales</taxon>
        <taxon>Peptococcaceae</taxon>
        <taxon>Desulfofundulus</taxon>
    </lineage>
</organism>
<dbReference type="GO" id="GO:0051912">
    <property type="term" value="F:CoB--CoM heterodisulfide reductase activity"/>
    <property type="evidence" value="ECO:0007669"/>
    <property type="project" value="UniProtKB-EC"/>
</dbReference>
<gene>
    <name evidence="3" type="ordered locus">Desku_0192</name>
</gene>
<dbReference type="PANTHER" id="PTHR42947">
    <property type="entry name" value="COB--COM HETERODISULFIDE REDUCTASE SUBUNIT B 1"/>
    <property type="match status" value="1"/>
</dbReference>
<dbReference type="AlphaFoldDB" id="A0AAU8PEF6"/>
<feature type="domain" description="Cysteine-rich" evidence="2">
    <location>
        <begin position="4"/>
        <end position="84"/>
    </location>
</feature>
<protein>
    <submittedName>
        <fullName evidence="3">CoB--CoM heterodisulfide reductase</fullName>
        <ecNumber evidence="3">1.8.98.1</ecNumber>
    </submittedName>
</protein>
<sequence length="283" mass="30668">MQYSYYPGCSLEATGVEYNLSTRAVAGALGLELVELPGWTCCGSSSAHAVNKDLALGLAAHNIALAQEQGRDLVVPCSACYTRLCKADHEMRHDPAEKARAERLAGFSYTGKIQIYSFLEIVKDRVGCDEVARAVRKPLTGLKVACYYGCLLVRPPEVRPFDRAEDPTSLDELAAALGAEPVPWCYKTTCCGAGLSLTRPEVVEQLVARILSAAREAGADALVTACPLCQNNLEMRRPAQEGIPVFYFTELMGLAFGLGEAPGWLKKHLVDPFPLLQRFSLVG</sequence>